<sequence length="56" mass="6169">LVYELELELELRVGGGVNGAGGRVVRGGLQVESLSMVGKTEVELPEVRFEIRPRFK</sequence>
<name>A0ABP0Y551_9ROSI</name>
<gene>
    <name evidence="1" type="ORF">CITCOLO1_LOCUS7372</name>
</gene>
<protein>
    <submittedName>
        <fullName evidence="1">Uncharacterized protein</fullName>
    </submittedName>
</protein>
<evidence type="ECO:0000313" key="2">
    <source>
        <dbReference type="Proteomes" id="UP001642487"/>
    </source>
</evidence>
<organism evidence="1 2">
    <name type="scientific">Citrullus colocynthis</name>
    <name type="common">colocynth</name>
    <dbReference type="NCBI Taxonomy" id="252529"/>
    <lineage>
        <taxon>Eukaryota</taxon>
        <taxon>Viridiplantae</taxon>
        <taxon>Streptophyta</taxon>
        <taxon>Embryophyta</taxon>
        <taxon>Tracheophyta</taxon>
        <taxon>Spermatophyta</taxon>
        <taxon>Magnoliopsida</taxon>
        <taxon>eudicotyledons</taxon>
        <taxon>Gunneridae</taxon>
        <taxon>Pentapetalae</taxon>
        <taxon>rosids</taxon>
        <taxon>fabids</taxon>
        <taxon>Cucurbitales</taxon>
        <taxon>Cucurbitaceae</taxon>
        <taxon>Benincaseae</taxon>
        <taxon>Citrullus</taxon>
    </lineage>
</organism>
<dbReference type="Proteomes" id="UP001642487">
    <property type="component" value="Chromosome 2"/>
</dbReference>
<dbReference type="EMBL" id="OZ021736">
    <property type="protein sequence ID" value="CAK9315573.1"/>
    <property type="molecule type" value="Genomic_DNA"/>
</dbReference>
<keyword evidence="2" id="KW-1185">Reference proteome</keyword>
<feature type="non-terminal residue" evidence="1">
    <location>
        <position position="1"/>
    </location>
</feature>
<accession>A0ABP0Y551</accession>
<reference evidence="1 2" key="1">
    <citation type="submission" date="2024-03" db="EMBL/GenBank/DDBJ databases">
        <authorList>
            <person name="Gkanogiannis A."/>
            <person name="Becerra Lopez-Lavalle L."/>
        </authorList>
    </citation>
    <scope>NUCLEOTIDE SEQUENCE [LARGE SCALE GENOMIC DNA]</scope>
</reference>
<evidence type="ECO:0000313" key="1">
    <source>
        <dbReference type="EMBL" id="CAK9315573.1"/>
    </source>
</evidence>
<proteinExistence type="predicted"/>